<dbReference type="AlphaFoldDB" id="A0ABC9G969"/>
<dbReference type="GO" id="GO:0003723">
    <property type="term" value="F:RNA binding"/>
    <property type="evidence" value="ECO:0007669"/>
    <property type="project" value="UniProtKB-UniRule"/>
</dbReference>
<dbReference type="PANTHER" id="PTHR48032:SF13">
    <property type="entry name" value="RNA-BINDING (RRM_RBD_RNP MOTIFS) FAMILY PROTEIN"/>
    <property type="match status" value="1"/>
</dbReference>
<dbReference type="InterPro" id="IPR035979">
    <property type="entry name" value="RBD_domain_sf"/>
</dbReference>
<dbReference type="EMBL" id="OZ075118">
    <property type="protein sequence ID" value="CAL5089036.1"/>
    <property type="molecule type" value="Genomic_DNA"/>
</dbReference>
<dbReference type="InterPro" id="IPR012677">
    <property type="entry name" value="Nucleotide-bd_a/b_plait_sf"/>
</dbReference>
<dbReference type="PANTHER" id="PTHR48032">
    <property type="entry name" value="RNA-BINDING PROTEIN MUSASHI HOMOLOG RBP6"/>
    <property type="match status" value="1"/>
</dbReference>
<dbReference type="Proteomes" id="UP001497457">
    <property type="component" value="Chromosome 8b"/>
</dbReference>
<evidence type="ECO:0000313" key="6">
    <source>
        <dbReference type="Proteomes" id="UP001497457"/>
    </source>
</evidence>
<dbReference type="CDD" id="cd12330">
    <property type="entry name" value="RRM2_Hrp1p"/>
    <property type="match status" value="1"/>
</dbReference>
<sequence>MAMDPAGGGQIWGVVIGGRQAMEVANYSGKLFIGGLSWETNENHLREYFGRFGEVTAAVIMRDRKMHHSRGFGFVVFSDASVAEHVTMDKHLINGRMVSAKKFVRKDAHSIVSKSNARSIGISRKIFVGGLPSNVTEDDFRRAFEQFGVITNLVVICNRYTKRPRGFGFITYDSEDAVDKALHKSFHEMNGKMVEVKRAVPKEKKAPGHVAHSPAGVGQNCATNRSLNGFNQAGYSPSPIGGYGMRVDGRYGLLSGAQNGFYSFGPGFGMGMNVQGFINSSSGRQMGSYYSGSSNILVSPIGYPVLNDGSGSMLSSMSWSVWGNGNINYPSNPTNMNAFASPRNGDQVSITGGNWGGVPSAHGMGNISSLGSVNLGRGAGCNNLGLLSGSYGRSSSAGIIGEPFSASGNTYEVNNPGTYSSNSVDGGTAWRFAASEVDMPSFGHDLGNINPNIKSDI</sequence>
<evidence type="ECO:0000313" key="5">
    <source>
        <dbReference type="EMBL" id="CAL5089036.1"/>
    </source>
</evidence>
<feature type="domain" description="RRM" evidence="4">
    <location>
        <begin position="29"/>
        <end position="105"/>
    </location>
</feature>
<evidence type="ECO:0000256" key="3">
    <source>
        <dbReference type="PROSITE-ProRule" id="PRU00176"/>
    </source>
</evidence>
<name>A0ABC9G969_9POAL</name>
<feature type="domain" description="RRM" evidence="4">
    <location>
        <begin position="124"/>
        <end position="201"/>
    </location>
</feature>
<protein>
    <recommendedName>
        <fullName evidence="4">RRM domain-containing protein</fullName>
    </recommendedName>
</protein>
<dbReference type="Pfam" id="PF00076">
    <property type="entry name" value="RRM_1"/>
    <property type="match status" value="2"/>
</dbReference>
<proteinExistence type="predicted"/>
<reference evidence="5" key="1">
    <citation type="submission" date="2024-10" db="EMBL/GenBank/DDBJ databases">
        <authorList>
            <person name="Ryan C."/>
        </authorList>
    </citation>
    <scope>NUCLEOTIDE SEQUENCE [LARGE SCALE GENOMIC DNA]</scope>
</reference>
<dbReference type="SUPFAM" id="SSF54928">
    <property type="entry name" value="RNA-binding domain, RBD"/>
    <property type="match status" value="2"/>
</dbReference>
<dbReference type="PROSITE" id="PS50102">
    <property type="entry name" value="RRM"/>
    <property type="match status" value="2"/>
</dbReference>
<evidence type="ECO:0000256" key="1">
    <source>
        <dbReference type="ARBA" id="ARBA00022737"/>
    </source>
</evidence>
<keyword evidence="1" id="KW-0677">Repeat</keyword>
<evidence type="ECO:0000256" key="2">
    <source>
        <dbReference type="ARBA" id="ARBA00022884"/>
    </source>
</evidence>
<organism evidence="5 6">
    <name type="scientific">Urochloa decumbens</name>
    <dbReference type="NCBI Taxonomy" id="240449"/>
    <lineage>
        <taxon>Eukaryota</taxon>
        <taxon>Viridiplantae</taxon>
        <taxon>Streptophyta</taxon>
        <taxon>Embryophyta</taxon>
        <taxon>Tracheophyta</taxon>
        <taxon>Spermatophyta</taxon>
        <taxon>Magnoliopsida</taxon>
        <taxon>Liliopsida</taxon>
        <taxon>Poales</taxon>
        <taxon>Poaceae</taxon>
        <taxon>PACMAD clade</taxon>
        <taxon>Panicoideae</taxon>
        <taxon>Panicodae</taxon>
        <taxon>Paniceae</taxon>
        <taxon>Melinidinae</taxon>
        <taxon>Urochloa</taxon>
    </lineage>
</organism>
<dbReference type="SMART" id="SM00360">
    <property type="entry name" value="RRM"/>
    <property type="match status" value="2"/>
</dbReference>
<evidence type="ECO:0000259" key="4">
    <source>
        <dbReference type="PROSITE" id="PS50102"/>
    </source>
</evidence>
<keyword evidence="6" id="KW-1185">Reference proteome</keyword>
<dbReference type="Gene3D" id="3.30.70.330">
    <property type="match status" value="2"/>
</dbReference>
<accession>A0ABC9G969</accession>
<gene>
    <name evidence="5" type="ORF">URODEC1_LOCUS113137</name>
</gene>
<keyword evidence="2 3" id="KW-0694">RNA-binding</keyword>
<dbReference type="InterPro" id="IPR000504">
    <property type="entry name" value="RRM_dom"/>
</dbReference>